<feature type="transmembrane region" description="Helical" evidence="11">
    <location>
        <begin position="6"/>
        <end position="28"/>
    </location>
</feature>
<evidence type="ECO:0000256" key="3">
    <source>
        <dbReference type="ARBA" id="ARBA00007931"/>
    </source>
</evidence>
<evidence type="ECO:0000256" key="7">
    <source>
        <dbReference type="ARBA" id="ARBA00022833"/>
    </source>
</evidence>
<dbReference type="InterPro" id="IPR041489">
    <property type="entry name" value="PDZ_6"/>
</dbReference>
<dbReference type="Pfam" id="PF17820">
    <property type="entry name" value="PDZ_6"/>
    <property type="match status" value="1"/>
</dbReference>
<feature type="transmembrane region" description="Helical" evidence="11">
    <location>
        <begin position="171"/>
        <end position="195"/>
    </location>
</feature>
<evidence type="ECO:0000256" key="8">
    <source>
        <dbReference type="ARBA" id="ARBA00022989"/>
    </source>
</evidence>
<keyword evidence="7 11" id="KW-0862">Zinc</keyword>
<dbReference type="CDD" id="cd06163">
    <property type="entry name" value="S2P-M50_PDZ_RseP-like"/>
    <property type="match status" value="1"/>
</dbReference>
<comment type="subcellular location">
    <subcellularLocation>
        <location evidence="2">Membrane</location>
        <topology evidence="2">Multi-pass membrane protein</topology>
    </subcellularLocation>
</comment>
<dbReference type="CDD" id="cd23081">
    <property type="entry name" value="cpPDZ_EcRseP-like"/>
    <property type="match status" value="1"/>
</dbReference>
<evidence type="ECO:0000256" key="2">
    <source>
        <dbReference type="ARBA" id="ARBA00004141"/>
    </source>
</evidence>
<keyword evidence="4 13" id="KW-0645">Protease</keyword>
<evidence type="ECO:0000256" key="10">
    <source>
        <dbReference type="ARBA" id="ARBA00023136"/>
    </source>
</evidence>
<evidence type="ECO:0000256" key="11">
    <source>
        <dbReference type="RuleBase" id="RU362031"/>
    </source>
</evidence>
<dbReference type="InterPro" id="IPR004387">
    <property type="entry name" value="Pept_M50_Zn"/>
</dbReference>
<sequence>MHVLQTVITFVIVLSVLVFVHELGHFLFAKRAGILVREFAIGMGTVVYSKRKGETLYSIRLLPLGGFVRMAGEDPEIIDIKPESRLYLDFSNDLVKDIWLIEPEQISDMVSGTLVEMDTEKDLLVTILLDNGEQVRYPLHREAFIHFNKKNEMQIAPLDRQFGSKTVWQKALAILAGPVFNIILTIILFGIYTAVIGVESKLPISVVSKGSPAEKAGLKAGDVIQSVNGKQVSTIDMLRVELVNSKGKAVPFVIKRGNQDLHLKIAPQKQGEVYIIGTMFDQRQMMRKATVGETIREGFKQTYNWSIVILDGFRSLVTGQISIKNLGGPAQMGYLTGKAADAGFVALIKWTALLSLNLGIFNLLPIPALDGSRLVFIIIEGVRGRPINPNKESYVHFVGFAMLMMLMIFVTYNDIIKIFFS</sequence>
<protein>
    <recommendedName>
        <fullName evidence="11">Zinc metalloprotease</fullName>
        <ecNumber evidence="11">3.4.24.-</ecNumber>
    </recommendedName>
</protein>
<name>A0A6I4VWB6_9BACL</name>
<feature type="domain" description="PDZ" evidence="12">
    <location>
        <begin position="204"/>
        <end position="269"/>
    </location>
</feature>
<evidence type="ECO:0000256" key="1">
    <source>
        <dbReference type="ARBA" id="ARBA00001947"/>
    </source>
</evidence>
<keyword evidence="11" id="KW-0479">Metal-binding</keyword>
<dbReference type="InterPro" id="IPR036034">
    <property type="entry name" value="PDZ_sf"/>
</dbReference>
<dbReference type="GO" id="GO:0046872">
    <property type="term" value="F:metal ion binding"/>
    <property type="evidence" value="ECO:0007669"/>
    <property type="project" value="UniProtKB-KW"/>
</dbReference>
<keyword evidence="5 11" id="KW-0812">Transmembrane</keyword>
<keyword evidence="10 11" id="KW-0472">Membrane</keyword>
<organism evidence="13 14">
    <name type="scientific">Shimazuella alba</name>
    <dbReference type="NCBI Taxonomy" id="2690964"/>
    <lineage>
        <taxon>Bacteria</taxon>
        <taxon>Bacillati</taxon>
        <taxon>Bacillota</taxon>
        <taxon>Bacilli</taxon>
        <taxon>Bacillales</taxon>
        <taxon>Thermoactinomycetaceae</taxon>
        <taxon>Shimazuella</taxon>
    </lineage>
</organism>
<dbReference type="Proteomes" id="UP000430692">
    <property type="component" value="Unassembled WGS sequence"/>
</dbReference>
<dbReference type="SMART" id="SM00228">
    <property type="entry name" value="PDZ"/>
    <property type="match status" value="1"/>
</dbReference>
<dbReference type="NCBIfam" id="TIGR00054">
    <property type="entry name" value="RIP metalloprotease RseP"/>
    <property type="match status" value="1"/>
</dbReference>
<proteinExistence type="inferred from homology"/>
<evidence type="ECO:0000313" key="13">
    <source>
        <dbReference type="EMBL" id="MXQ54898.1"/>
    </source>
</evidence>
<keyword evidence="6 11" id="KW-0378">Hydrolase</keyword>
<dbReference type="EMBL" id="WUUL01000010">
    <property type="protein sequence ID" value="MXQ54898.1"/>
    <property type="molecule type" value="Genomic_DNA"/>
</dbReference>
<accession>A0A6I4VWB6</accession>
<comment type="similarity">
    <text evidence="3 11">Belongs to the peptidase M50B family.</text>
</comment>
<evidence type="ECO:0000313" key="14">
    <source>
        <dbReference type="Proteomes" id="UP000430692"/>
    </source>
</evidence>
<feature type="transmembrane region" description="Helical" evidence="11">
    <location>
        <begin position="394"/>
        <end position="412"/>
    </location>
</feature>
<dbReference type="GO" id="GO:0016020">
    <property type="term" value="C:membrane"/>
    <property type="evidence" value="ECO:0007669"/>
    <property type="project" value="UniProtKB-SubCell"/>
</dbReference>
<gene>
    <name evidence="13" type="primary">rseP</name>
    <name evidence="13" type="ORF">GSM42_14465</name>
</gene>
<dbReference type="RefSeq" id="WP_160802252.1">
    <property type="nucleotide sequence ID" value="NZ_WUUL01000010.1"/>
</dbReference>
<evidence type="ECO:0000256" key="4">
    <source>
        <dbReference type="ARBA" id="ARBA00022670"/>
    </source>
</evidence>
<dbReference type="GO" id="GO:0006508">
    <property type="term" value="P:proteolysis"/>
    <property type="evidence" value="ECO:0007669"/>
    <property type="project" value="UniProtKB-KW"/>
</dbReference>
<dbReference type="SUPFAM" id="SSF50156">
    <property type="entry name" value="PDZ domain-like"/>
    <property type="match status" value="1"/>
</dbReference>
<comment type="caution">
    <text evidence="13">The sequence shown here is derived from an EMBL/GenBank/DDBJ whole genome shotgun (WGS) entry which is preliminary data.</text>
</comment>
<evidence type="ECO:0000256" key="9">
    <source>
        <dbReference type="ARBA" id="ARBA00023049"/>
    </source>
</evidence>
<dbReference type="AlphaFoldDB" id="A0A6I4VWB6"/>
<dbReference type="InterPro" id="IPR008915">
    <property type="entry name" value="Peptidase_M50"/>
</dbReference>
<keyword evidence="14" id="KW-1185">Reference proteome</keyword>
<evidence type="ECO:0000256" key="5">
    <source>
        <dbReference type="ARBA" id="ARBA00022692"/>
    </source>
</evidence>
<dbReference type="InterPro" id="IPR001478">
    <property type="entry name" value="PDZ"/>
</dbReference>
<dbReference type="PROSITE" id="PS50106">
    <property type="entry name" value="PDZ"/>
    <property type="match status" value="1"/>
</dbReference>
<dbReference type="EC" id="3.4.24.-" evidence="11"/>
<dbReference type="PANTHER" id="PTHR42837">
    <property type="entry name" value="REGULATOR OF SIGMA-E PROTEASE RSEP"/>
    <property type="match status" value="1"/>
</dbReference>
<dbReference type="Gene3D" id="2.30.42.10">
    <property type="match status" value="1"/>
</dbReference>
<dbReference type="GO" id="GO:0004222">
    <property type="term" value="F:metalloendopeptidase activity"/>
    <property type="evidence" value="ECO:0007669"/>
    <property type="project" value="InterPro"/>
</dbReference>
<evidence type="ECO:0000256" key="6">
    <source>
        <dbReference type="ARBA" id="ARBA00022801"/>
    </source>
</evidence>
<reference evidence="13 14" key="1">
    <citation type="submission" date="2019-12" db="EMBL/GenBank/DDBJ databases">
        <title>Whole-genome analyses of novel actinobacteria.</title>
        <authorList>
            <person name="Sahin N."/>
            <person name="Saygin H."/>
        </authorList>
    </citation>
    <scope>NUCLEOTIDE SEQUENCE [LARGE SCALE GENOMIC DNA]</scope>
    <source>
        <strain evidence="13 14">KC615</strain>
    </source>
</reference>
<comment type="cofactor">
    <cofactor evidence="1 11">
        <name>Zn(2+)</name>
        <dbReference type="ChEBI" id="CHEBI:29105"/>
    </cofactor>
</comment>
<dbReference type="PANTHER" id="PTHR42837:SF2">
    <property type="entry name" value="MEMBRANE METALLOPROTEASE ARASP2, CHLOROPLASTIC-RELATED"/>
    <property type="match status" value="1"/>
</dbReference>
<evidence type="ECO:0000259" key="12">
    <source>
        <dbReference type="PROSITE" id="PS50106"/>
    </source>
</evidence>
<keyword evidence="9 11" id="KW-0482">Metalloprotease</keyword>
<dbReference type="Pfam" id="PF02163">
    <property type="entry name" value="Peptidase_M50"/>
    <property type="match status" value="1"/>
</dbReference>
<keyword evidence="8 11" id="KW-1133">Transmembrane helix</keyword>